<dbReference type="Proteomes" id="UP000813444">
    <property type="component" value="Unassembled WGS sequence"/>
</dbReference>
<sequence>MSAQVNIQVRQLGRDGPRVPRIGLGCVPLGGGAYGLAASNEERLEFLDKAYETGSTFWDMADEYADAEDVVGMWLAANPDKRKDITVCTKFGIRSNRKEIATKSITIDSSPEYCRQALEKSLRRLGVSYVDIYYIHRLDGVTPIEKTMEALVELKNAGKIKHIGLSECSANSLRRAHAVHPVACVQLEYSLFCTVIETPEVGVLQAARELGIAVVAYSPLGSGILTGSLRTPEDFSKPGDLRGMVPKLSPANLSTNVAIVNKFTEIATAKGVTTSQLALAWLLAQGDDVFPIPGTTKVHRMEENMGSMAVTLTSEEEKTLRDLAKGVAGKRVQELLGHTFGDTPALE</sequence>
<comment type="caution">
    <text evidence="3">The sequence shown here is derived from an EMBL/GenBank/DDBJ whole genome shotgun (WGS) entry which is preliminary data.</text>
</comment>
<dbReference type="Gene3D" id="3.20.20.100">
    <property type="entry name" value="NADP-dependent oxidoreductase domain"/>
    <property type="match status" value="1"/>
</dbReference>
<reference evidence="3" key="1">
    <citation type="journal article" date="2021" name="Nat. Commun.">
        <title>Genetic determinants of endophytism in the Arabidopsis root mycobiome.</title>
        <authorList>
            <person name="Mesny F."/>
            <person name="Miyauchi S."/>
            <person name="Thiergart T."/>
            <person name="Pickel B."/>
            <person name="Atanasova L."/>
            <person name="Karlsson M."/>
            <person name="Huettel B."/>
            <person name="Barry K.W."/>
            <person name="Haridas S."/>
            <person name="Chen C."/>
            <person name="Bauer D."/>
            <person name="Andreopoulos W."/>
            <person name="Pangilinan J."/>
            <person name="LaButti K."/>
            <person name="Riley R."/>
            <person name="Lipzen A."/>
            <person name="Clum A."/>
            <person name="Drula E."/>
            <person name="Henrissat B."/>
            <person name="Kohler A."/>
            <person name="Grigoriev I.V."/>
            <person name="Martin F.M."/>
            <person name="Hacquard S."/>
        </authorList>
    </citation>
    <scope>NUCLEOTIDE SEQUENCE</scope>
    <source>
        <strain evidence="3">MPI-CAGE-CH-0235</strain>
    </source>
</reference>
<dbReference type="SUPFAM" id="SSF51430">
    <property type="entry name" value="NAD(P)-linked oxidoreductase"/>
    <property type="match status" value="1"/>
</dbReference>
<evidence type="ECO:0000256" key="1">
    <source>
        <dbReference type="ARBA" id="ARBA00023002"/>
    </source>
</evidence>
<evidence type="ECO:0000313" key="3">
    <source>
        <dbReference type="EMBL" id="KAH7305770.1"/>
    </source>
</evidence>
<dbReference type="PANTHER" id="PTHR43625:SF40">
    <property type="entry name" value="ALDO-KETO REDUCTASE YAKC [NADP(+)]"/>
    <property type="match status" value="1"/>
</dbReference>
<protein>
    <submittedName>
        <fullName evidence="3">NADP-dependent oxidoreductase domain-containing protein</fullName>
    </submittedName>
</protein>
<dbReference type="OrthoDB" id="37537at2759"/>
<dbReference type="InterPro" id="IPR036812">
    <property type="entry name" value="NAD(P)_OxRdtase_dom_sf"/>
</dbReference>
<dbReference type="PANTHER" id="PTHR43625">
    <property type="entry name" value="AFLATOXIN B1 ALDEHYDE REDUCTASE"/>
    <property type="match status" value="1"/>
</dbReference>
<keyword evidence="1" id="KW-0560">Oxidoreductase</keyword>
<organism evidence="3 4">
    <name type="scientific">Stachybotrys elegans</name>
    <dbReference type="NCBI Taxonomy" id="80388"/>
    <lineage>
        <taxon>Eukaryota</taxon>
        <taxon>Fungi</taxon>
        <taxon>Dikarya</taxon>
        <taxon>Ascomycota</taxon>
        <taxon>Pezizomycotina</taxon>
        <taxon>Sordariomycetes</taxon>
        <taxon>Hypocreomycetidae</taxon>
        <taxon>Hypocreales</taxon>
        <taxon>Stachybotryaceae</taxon>
        <taxon>Stachybotrys</taxon>
    </lineage>
</organism>
<name>A0A8K0SE84_9HYPO</name>
<dbReference type="InterPro" id="IPR050791">
    <property type="entry name" value="Aldo-Keto_reductase"/>
</dbReference>
<dbReference type="GO" id="GO:0005737">
    <property type="term" value="C:cytoplasm"/>
    <property type="evidence" value="ECO:0007669"/>
    <property type="project" value="TreeGrafter"/>
</dbReference>
<dbReference type="Pfam" id="PF00248">
    <property type="entry name" value="Aldo_ket_red"/>
    <property type="match status" value="1"/>
</dbReference>
<evidence type="ECO:0000259" key="2">
    <source>
        <dbReference type="Pfam" id="PF00248"/>
    </source>
</evidence>
<gene>
    <name evidence="3" type="ORF">B0I35DRAFT_361777</name>
</gene>
<keyword evidence="4" id="KW-1185">Reference proteome</keyword>
<feature type="domain" description="NADP-dependent oxidoreductase" evidence="2">
    <location>
        <begin position="21"/>
        <end position="323"/>
    </location>
</feature>
<dbReference type="AlphaFoldDB" id="A0A8K0SE84"/>
<dbReference type="EMBL" id="JAGPNK010000017">
    <property type="protein sequence ID" value="KAH7305770.1"/>
    <property type="molecule type" value="Genomic_DNA"/>
</dbReference>
<dbReference type="GO" id="GO:0016491">
    <property type="term" value="F:oxidoreductase activity"/>
    <property type="evidence" value="ECO:0007669"/>
    <property type="project" value="UniProtKB-KW"/>
</dbReference>
<evidence type="ECO:0000313" key="4">
    <source>
        <dbReference type="Proteomes" id="UP000813444"/>
    </source>
</evidence>
<proteinExistence type="predicted"/>
<accession>A0A8K0SE84</accession>
<dbReference type="InterPro" id="IPR023210">
    <property type="entry name" value="NADP_OxRdtase_dom"/>
</dbReference>